<proteinExistence type="predicted"/>
<accession>A0A5E4NT93</accession>
<dbReference type="PANTHER" id="PTHR47027">
    <property type="entry name" value="REVERSE TRANSCRIPTASE DOMAIN-CONTAINING PROTEIN"/>
    <property type="match status" value="1"/>
</dbReference>
<reference evidence="1 2" key="1">
    <citation type="submission" date="2019-08" db="EMBL/GenBank/DDBJ databases">
        <authorList>
            <person name="Alioto T."/>
            <person name="Alioto T."/>
            <person name="Gomez Garrido J."/>
        </authorList>
    </citation>
    <scope>NUCLEOTIDE SEQUENCE [LARGE SCALE GENOMIC DNA]</scope>
</reference>
<dbReference type="AlphaFoldDB" id="A0A5E4NT93"/>
<dbReference type="OrthoDB" id="407509at2759"/>
<dbReference type="Proteomes" id="UP000325440">
    <property type="component" value="Unassembled WGS sequence"/>
</dbReference>
<organism evidence="1 2">
    <name type="scientific">Cinara cedri</name>
    <dbReference type="NCBI Taxonomy" id="506608"/>
    <lineage>
        <taxon>Eukaryota</taxon>
        <taxon>Metazoa</taxon>
        <taxon>Ecdysozoa</taxon>
        <taxon>Arthropoda</taxon>
        <taxon>Hexapoda</taxon>
        <taxon>Insecta</taxon>
        <taxon>Pterygota</taxon>
        <taxon>Neoptera</taxon>
        <taxon>Paraneoptera</taxon>
        <taxon>Hemiptera</taxon>
        <taxon>Sternorrhyncha</taxon>
        <taxon>Aphidomorpha</taxon>
        <taxon>Aphidoidea</taxon>
        <taxon>Aphididae</taxon>
        <taxon>Lachninae</taxon>
        <taxon>Cinara</taxon>
    </lineage>
</organism>
<protein>
    <recommendedName>
        <fullName evidence="3">Endonuclease-reverse transcriptase</fullName>
    </recommendedName>
</protein>
<sequence length="186" mass="21789">QENHEENLEVENYKFERVQNFKYMSVTINGKNKNHDEIKIRLTAANKCYNGVTTILKLKQVSFKSKITIDRVIIGPVLLYACETWPTTKGDEDKLATLERRILRRIFEPKINNTTRQYEKRNNIEIQQLYKEPEIVAVLKNRRLAWAGHVWMLNGLMKEVLEWKPQGGQDHLAGRNNGGLTRGRRI</sequence>
<feature type="non-terminal residue" evidence="1">
    <location>
        <position position="1"/>
    </location>
</feature>
<evidence type="ECO:0000313" key="2">
    <source>
        <dbReference type="Proteomes" id="UP000325440"/>
    </source>
</evidence>
<dbReference type="PANTHER" id="PTHR47027:SF29">
    <property type="entry name" value="C2H2-TYPE DOMAIN-CONTAINING PROTEIN"/>
    <property type="match status" value="1"/>
</dbReference>
<dbReference type="EMBL" id="CABPRJ010002597">
    <property type="protein sequence ID" value="VVC46515.1"/>
    <property type="molecule type" value="Genomic_DNA"/>
</dbReference>
<gene>
    <name evidence="1" type="ORF">CINCED_3A024067</name>
</gene>
<keyword evidence="2" id="KW-1185">Reference proteome</keyword>
<evidence type="ECO:0000313" key="1">
    <source>
        <dbReference type="EMBL" id="VVC46515.1"/>
    </source>
</evidence>
<evidence type="ECO:0008006" key="3">
    <source>
        <dbReference type="Google" id="ProtNLM"/>
    </source>
</evidence>
<name>A0A5E4NT93_9HEMI</name>